<dbReference type="PANTHER" id="PTHR43827">
    <property type="entry name" value="2,5-DIKETO-D-GLUCONIC ACID REDUCTASE"/>
    <property type="match status" value="1"/>
</dbReference>
<feature type="domain" description="NADP-dependent oxidoreductase" evidence="7">
    <location>
        <begin position="29"/>
        <end position="266"/>
    </location>
</feature>
<evidence type="ECO:0000256" key="3">
    <source>
        <dbReference type="ARBA" id="ARBA00023002"/>
    </source>
</evidence>
<dbReference type="InterPro" id="IPR018170">
    <property type="entry name" value="Aldo/ket_reductase_CS"/>
</dbReference>
<dbReference type="SUPFAM" id="SSF51430">
    <property type="entry name" value="NAD(P)-linked oxidoreductase"/>
    <property type="match status" value="1"/>
</dbReference>
<dbReference type="EMBL" id="MRBO01000791">
    <property type="protein sequence ID" value="KAB2581775.1"/>
    <property type="molecule type" value="Genomic_DNA"/>
</dbReference>
<sequence length="279" mass="30252">MLSIPDRTLTHGTTGEPITIPQLGYGVFQVPDAQTEEVTATALEIGYRHIDTAAIYGNEAGVGRAIASSGVPRSELFVTTKLWNDDQGHDRALAAFDTSLDKLGLDFVDLYLIHWPAPAKGLFVETWAAFEEILASGRARAIGVSNFLPEHLELLAEHSSITPAVNQIELHPRLQQHASREYARSRGIEIEAWSPLGQGTILDDPTIGKIAAAHGKSPAQIILRWHLEQGHTVLSKSVTPARMRDNAAIFDFALDTDESAAIAALNTDSRVGPDPVELN</sequence>
<dbReference type="Pfam" id="PF00248">
    <property type="entry name" value="Aldo_ket_red"/>
    <property type="match status" value="1"/>
</dbReference>
<dbReference type="Proteomes" id="UP000325576">
    <property type="component" value="Unassembled WGS sequence"/>
</dbReference>
<accession>A0A0E3VD03</accession>
<dbReference type="CDD" id="cd19130">
    <property type="entry name" value="AKR_AKR5C1"/>
    <property type="match status" value="1"/>
</dbReference>
<keyword evidence="3" id="KW-0560">Oxidoreductase</keyword>
<dbReference type="FunFam" id="3.20.20.100:FF:000015">
    <property type="entry name" value="Oxidoreductase, aldo/keto reductase family"/>
    <property type="match status" value="1"/>
</dbReference>
<feature type="binding site" evidence="5">
    <location>
        <position position="114"/>
    </location>
    <ligand>
        <name>substrate</name>
    </ligand>
</feature>
<dbReference type="KEGG" id="reb:XU06_21610"/>
<dbReference type="InterPro" id="IPR036812">
    <property type="entry name" value="NAD(P)_OxRdtase_dom_sf"/>
</dbReference>
<dbReference type="Proteomes" id="UP001230933">
    <property type="component" value="Chromosome"/>
</dbReference>
<dbReference type="Gene3D" id="3.20.20.100">
    <property type="entry name" value="NADP-dependent oxidoreductase domain"/>
    <property type="match status" value="1"/>
</dbReference>
<evidence type="ECO:0000259" key="7">
    <source>
        <dbReference type="Pfam" id="PF00248"/>
    </source>
</evidence>
<gene>
    <name evidence="8" type="ORF">BS297_29150</name>
    <name evidence="9" type="ORF">QIE55_22415</name>
</gene>
<dbReference type="InterPro" id="IPR023210">
    <property type="entry name" value="NADP_OxRdtase_dom"/>
</dbReference>
<evidence type="ECO:0000256" key="6">
    <source>
        <dbReference type="PIRSR" id="PIRSR000097-3"/>
    </source>
</evidence>
<name>A0A0E3VD03_RHOER</name>
<evidence type="ECO:0000256" key="1">
    <source>
        <dbReference type="ARBA" id="ARBA00007905"/>
    </source>
</evidence>
<reference evidence="8 10" key="1">
    <citation type="journal article" date="2017" name="Poromechanics V (2013)">
        <title>Genomic Characterization of the Arsenic-Tolerant Actinobacterium, &lt;i&gt;Rhodococcus erythropolis&lt;/i&gt; S43.</title>
        <authorList>
            <person name="Retamal-Morales G."/>
            <person name="Mehnert M."/>
            <person name="Schwabe R."/>
            <person name="Tischler D."/>
            <person name="Schloemann M."/>
            <person name="Levican G.J."/>
        </authorList>
    </citation>
    <scope>NUCLEOTIDE SEQUENCE [LARGE SCALE GENOMIC DNA]</scope>
    <source>
        <strain evidence="8 10">S43</strain>
    </source>
</reference>
<dbReference type="EMBL" id="CP124545">
    <property type="protein sequence ID" value="WGV48271.2"/>
    <property type="molecule type" value="Genomic_DNA"/>
</dbReference>
<evidence type="ECO:0000313" key="9">
    <source>
        <dbReference type="EMBL" id="WGV48271.2"/>
    </source>
</evidence>
<dbReference type="AlphaFoldDB" id="A0A0E3VD03"/>
<dbReference type="PIRSF" id="PIRSF000097">
    <property type="entry name" value="AKR"/>
    <property type="match status" value="1"/>
</dbReference>
<evidence type="ECO:0000256" key="2">
    <source>
        <dbReference type="ARBA" id="ARBA00022857"/>
    </source>
</evidence>
<evidence type="ECO:0000256" key="4">
    <source>
        <dbReference type="PIRSR" id="PIRSR000097-1"/>
    </source>
</evidence>
<dbReference type="PROSITE" id="PS00062">
    <property type="entry name" value="ALDOKETO_REDUCTASE_2"/>
    <property type="match status" value="1"/>
</dbReference>
<evidence type="ECO:0000313" key="8">
    <source>
        <dbReference type="EMBL" id="KAB2581775.1"/>
    </source>
</evidence>
<dbReference type="PROSITE" id="PS00798">
    <property type="entry name" value="ALDOKETO_REDUCTASE_1"/>
    <property type="match status" value="1"/>
</dbReference>
<proteinExistence type="inferred from homology"/>
<evidence type="ECO:0000313" key="10">
    <source>
        <dbReference type="Proteomes" id="UP000325576"/>
    </source>
</evidence>
<keyword evidence="2" id="KW-0521">NADP</keyword>
<feature type="active site" description="Proton donor" evidence="4">
    <location>
        <position position="56"/>
    </location>
</feature>
<dbReference type="InterPro" id="IPR044503">
    <property type="entry name" value="AKR5C1"/>
</dbReference>
<dbReference type="OMA" id="YCLQKNW"/>
<organism evidence="8 10">
    <name type="scientific">Rhodococcus erythropolis</name>
    <name type="common">Arthrobacter picolinophilus</name>
    <dbReference type="NCBI Taxonomy" id="1833"/>
    <lineage>
        <taxon>Bacteria</taxon>
        <taxon>Bacillati</taxon>
        <taxon>Actinomycetota</taxon>
        <taxon>Actinomycetes</taxon>
        <taxon>Mycobacteriales</taxon>
        <taxon>Nocardiaceae</taxon>
        <taxon>Rhodococcus</taxon>
        <taxon>Rhodococcus erythropolis group</taxon>
    </lineage>
</organism>
<dbReference type="GeneID" id="57485553"/>
<dbReference type="PANTHER" id="PTHR43827:SF3">
    <property type="entry name" value="NADP-DEPENDENT OXIDOREDUCTASE DOMAIN-CONTAINING PROTEIN"/>
    <property type="match status" value="1"/>
</dbReference>
<dbReference type="PRINTS" id="PR00069">
    <property type="entry name" value="ALDKETRDTASE"/>
</dbReference>
<comment type="similarity">
    <text evidence="1">Belongs to the aldo/keto reductase family.</text>
</comment>
<dbReference type="GO" id="GO:0016616">
    <property type="term" value="F:oxidoreductase activity, acting on the CH-OH group of donors, NAD or NADP as acceptor"/>
    <property type="evidence" value="ECO:0007669"/>
    <property type="project" value="UniProtKB-ARBA"/>
</dbReference>
<feature type="site" description="Lowers pKa of active site Tyr" evidence="6">
    <location>
        <position position="81"/>
    </location>
</feature>
<reference evidence="9" key="2">
    <citation type="submission" date="2023-08" db="EMBL/GenBank/DDBJ databases">
        <title>Isolation and Characterization of Rhodococcus erythropolis MGMM8.</title>
        <authorList>
            <person name="Diabankana R.G.C."/>
            <person name="Afordoanyi D.M."/>
            <person name="Validov S.Z."/>
        </authorList>
    </citation>
    <scope>NUCLEOTIDE SEQUENCE</scope>
    <source>
        <strain evidence="9">MGMM8</strain>
    </source>
</reference>
<protein>
    <submittedName>
        <fullName evidence="9">Aldo/keto reductase</fullName>
    </submittedName>
    <submittedName>
        <fullName evidence="8">Oxidoreductase</fullName>
    </submittedName>
</protein>
<evidence type="ECO:0000256" key="5">
    <source>
        <dbReference type="PIRSR" id="PIRSR000097-2"/>
    </source>
</evidence>
<dbReference type="InterPro" id="IPR020471">
    <property type="entry name" value="AKR"/>
</dbReference>
<dbReference type="RefSeq" id="WP_020908738.1">
    <property type="nucleotide sequence ID" value="NZ_BHXB01000001.1"/>
</dbReference>